<dbReference type="InterPro" id="IPR012218">
    <property type="entry name" value="Cyt_c_BACSU-c550-type"/>
</dbReference>
<comment type="caution">
    <text evidence="10">The sequence shown here is derived from an EMBL/GenBank/DDBJ whole genome shotgun (WGS) entry which is preliminary data.</text>
</comment>
<keyword evidence="3 7" id="KW-0479">Metal-binding</keyword>
<dbReference type="GO" id="GO:0009055">
    <property type="term" value="F:electron transfer activity"/>
    <property type="evidence" value="ECO:0007669"/>
    <property type="project" value="InterPro"/>
</dbReference>
<comment type="PTM">
    <text evidence="6">Binds 1 heme c group covalently per subunit.</text>
</comment>
<evidence type="ECO:0000256" key="5">
    <source>
        <dbReference type="ARBA" id="ARBA00023004"/>
    </source>
</evidence>
<feature type="binding site" description="axial binding residue" evidence="7">
    <location>
        <position position="67"/>
    </location>
    <ligand>
        <name>heme c</name>
        <dbReference type="ChEBI" id="CHEBI:61717"/>
    </ligand>
    <ligandPart>
        <name>Fe</name>
        <dbReference type="ChEBI" id="CHEBI:18248"/>
    </ligandPart>
</feature>
<dbReference type="Pfam" id="PF13442">
    <property type="entry name" value="Cytochrome_CBB3"/>
    <property type="match status" value="1"/>
</dbReference>
<evidence type="ECO:0000313" key="11">
    <source>
        <dbReference type="Proteomes" id="UP000030832"/>
    </source>
</evidence>
<evidence type="ECO:0000256" key="7">
    <source>
        <dbReference type="PIRSR" id="PIRSR000025-2"/>
    </source>
</evidence>
<feature type="transmembrane region" description="Helical" evidence="8">
    <location>
        <begin position="6"/>
        <end position="28"/>
    </location>
</feature>
<dbReference type="InterPro" id="IPR054780">
    <property type="entry name" value="Cytochro_C550_firm"/>
</dbReference>
<dbReference type="PROSITE" id="PS51007">
    <property type="entry name" value="CYTC"/>
    <property type="match status" value="1"/>
</dbReference>
<dbReference type="GO" id="GO:0016020">
    <property type="term" value="C:membrane"/>
    <property type="evidence" value="ECO:0007669"/>
    <property type="project" value="InterPro"/>
</dbReference>
<dbReference type="RefSeq" id="WP_034625020.1">
    <property type="nucleotide sequence ID" value="NZ_JRJU01000001.1"/>
</dbReference>
<evidence type="ECO:0000256" key="4">
    <source>
        <dbReference type="ARBA" id="ARBA00022982"/>
    </source>
</evidence>
<dbReference type="STRING" id="333138.LQ50_00825"/>
<dbReference type="SUPFAM" id="SSF46626">
    <property type="entry name" value="Cytochrome c"/>
    <property type="match status" value="1"/>
</dbReference>
<gene>
    <name evidence="10" type="ORF">LQ50_00825</name>
</gene>
<dbReference type="GO" id="GO:0005506">
    <property type="term" value="F:iron ion binding"/>
    <property type="evidence" value="ECO:0007669"/>
    <property type="project" value="InterPro"/>
</dbReference>
<dbReference type="GO" id="GO:0020037">
    <property type="term" value="F:heme binding"/>
    <property type="evidence" value="ECO:0007669"/>
    <property type="project" value="InterPro"/>
</dbReference>
<name>A0A0B0IPB4_9BACI</name>
<evidence type="ECO:0000256" key="2">
    <source>
        <dbReference type="ARBA" id="ARBA00022617"/>
    </source>
</evidence>
<keyword evidence="5 7" id="KW-0408">Iron</keyword>
<dbReference type="InterPro" id="IPR036909">
    <property type="entry name" value="Cyt_c-like_dom_sf"/>
</dbReference>
<evidence type="ECO:0000256" key="6">
    <source>
        <dbReference type="PIRSR" id="PIRSR000025-1"/>
    </source>
</evidence>
<feature type="binding site" description="covalent" evidence="6">
    <location>
        <position position="66"/>
    </location>
    <ligand>
        <name>heme c</name>
        <dbReference type="ChEBI" id="CHEBI:61717"/>
    </ligand>
</feature>
<dbReference type="Gene3D" id="1.10.760.10">
    <property type="entry name" value="Cytochrome c-like domain"/>
    <property type="match status" value="1"/>
</dbReference>
<keyword evidence="1" id="KW-0813">Transport</keyword>
<dbReference type="InterPro" id="IPR009056">
    <property type="entry name" value="Cyt_c-like_dom"/>
</dbReference>
<keyword evidence="11" id="KW-1185">Reference proteome</keyword>
<keyword evidence="8" id="KW-0472">Membrane</keyword>
<accession>A0A0B0IPB4</accession>
<evidence type="ECO:0000256" key="8">
    <source>
        <dbReference type="SAM" id="Phobius"/>
    </source>
</evidence>
<dbReference type="AlphaFoldDB" id="A0A0B0IPB4"/>
<feature type="binding site" description="covalent" evidence="6">
    <location>
        <position position="63"/>
    </location>
    <ligand>
        <name>heme c</name>
        <dbReference type="ChEBI" id="CHEBI:61717"/>
    </ligand>
</feature>
<feature type="binding site" description="axial binding residue" evidence="7">
    <location>
        <position position="102"/>
    </location>
    <ligand>
        <name>heme c</name>
        <dbReference type="ChEBI" id="CHEBI:61717"/>
    </ligand>
    <ligandPart>
        <name>Fe</name>
        <dbReference type="ChEBI" id="CHEBI:18248"/>
    </ligandPart>
</feature>
<keyword evidence="8" id="KW-1133">Transmembrane helix</keyword>
<evidence type="ECO:0000313" key="10">
    <source>
        <dbReference type="EMBL" id="KHF41869.1"/>
    </source>
</evidence>
<sequence>MKGRPLLPFAITAIVGILLMVALSFVGLDQRAQMNADDTDEAEEVTEFEDPVTAGQELAQQSCIGCHGGDLGGASGPALTALEGKYSAEEITDIITGGYGAMPAITNLNEVEADAIAQYLLAESE</sequence>
<dbReference type="InterPro" id="IPR051811">
    <property type="entry name" value="Cytochrome_c550/c551-like"/>
</dbReference>
<reference evidence="10 11" key="1">
    <citation type="submission" date="2014-09" db="EMBL/GenBank/DDBJ databases">
        <title>Genome sequencing and annotation of Bacillus Okhensis strain Kh10-101T.</title>
        <authorList>
            <person name="Prakash J.S."/>
        </authorList>
    </citation>
    <scope>NUCLEOTIDE SEQUENCE [LARGE SCALE GENOMIC DNA]</scope>
    <source>
        <strain evidence="11">Kh10-101T</strain>
    </source>
</reference>
<dbReference type="Proteomes" id="UP000030832">
    <property type="component" value="Unassembled WGS sequence"/>
</dbReference>
<dbReference type="OrthoDB" id="7933886at2"/>
<dbReference type="PANTHER" id="PTHR37823">
    <property type="entry name" value="CYTOCHROME C-553-LIKE"/>
    <property type="match status" value="1"/>
</dbReference>
<protein>
    <submittedName>
        <fullName evidence="10">Cytochrome C551</fullName>
    </submittedName>
</protein>
<dbReference type="EMBL" id="JRJU01000001">
    <property type="protein sequence ID" value="KHF41869.1"/>
    <property type="molecule type" value="Genomic_DNA"/>
</dbReference>
<evidence type="ECO:0000256" key="1">
    <source>
        <dbReference type="ARBA" id="ARBA00022448"/>
    </source>
</evidence>
<dbReference type="NCBIfam" id="NF045773">
    <property type="entry name" value="cytochro_C550"/>
    <property type="match status" value="1"/>
</dbReference>
<dbReference type="PANTHER" id="PTHR37823:SF3">
    <property type="entry name" value="CYTOCHROME C-551"/>
    <property type="match status" value="1"/>
</dbReference>
<keyword evidence="4" id="KW-0249">Electron transport</keyword>
<dbReference type="eggNOG" id="COG2010">
    <property type="taxonomic scope" value="Bacteria"/>
</dbReference>
<evidence type="ECO:0000256" key="3">
    <source>
        <dbReference type="ARBA" id="ARBA00022723"/>
    </source>
</evidence>
<keyword evidence="8" id="KW-0812">Transmembrane</keyword>
<evidence type="ECO:0000259" key="9">
    <source>
        <dbReference type="PROSITE" id="PS51007"/>
    </source>
</evidence>
<organism evidence="10 11">
    <name type="scientific">Halalkalibacter okhensis</name>
    <dbReference type="NCBI Taxonomy" id="333138"/>
    <lineage>
        <taxon>Bacteria</taxon>
        <taxon>Bacillati</taxon>
        <taxon>Bacillota</taxon>
        <taxon>Bacilli</taxon>
        <taxon>Bacillales</taxon>
        <taxon>Bacillaceae</taxon>
        <taxon>Halalkalibacter</taxon>
    </lineage>
</organism>
<keyword evidence="2 6" id="KW-0349">Heme</keyword>
<dbReference type="PIRSF" id="PIRSF000025">
    <property type="entry name" value="Cytc_Bsub_c550"/>
    <property type="match status" value="1"/>
</dbReference>
<feature type="domain" description="Cytochrome c" evidence="9">
    <location>
        <begin position="50"/>
        <end position="124"/>
    </location>
</feature>
<proteinExistence type="predicted"/>